<keyword evidence="2" id="KW-0812">Transmembrane</keyword>
<evidence type="ECO:0000313" key="3">
    <source>
        <dbReference type="EMBL" id="KAI8578170.1"/>
    </source>
</evidence>
<organism evidence="3 4">
    <name type="scientific">Umbelopsis ramanniana AG</name>
    <dbReference type="NCBI Taxonomy" id="1314678"/>
    <lineage>
        <taxon>Eukaryota</taxon>
        <taxon>Fungi</taxon>
        <taxon>Fungi incertae sedis</taxon>
        <taxon>Mucoromycota</taxon>
        <taxon>Mucoromycotina</taxon>
        <taxon>Umbelopsidomycetes</taxon>
        <taxon>Umbelopsidales</taxon>
        <taxon>Umbelopsidaceae</taxon>
        <taxon>Umbelopsis</taxon>
    </lineage>
</organism>
<evidence type="ECO:0000256" key="1">
    <source>
        <dbReference type="SAM" id="MobiDB-lite"/>
    </source>
</evidence>
<reference evidence="3" key="2">
    <citation type="journal article" date="2022" name="Proc. Natl. Acad. Sci. U.S.A.">
        <title>Diploid-dominant life cycles characterize the early evolution of Fungi.</title>
        <authorList>
            <person name="Amses K.R."/>
            <person name="Simmons D.R."/>
            <person name="Longcore J.E."/>
            <person name="Mondo S.J."/>
            <person name="Seto K."/>
            <person name="Jeronimo G.H."/>
            <person name="Bonds A.E."/>
            <person name="Quandt C.A."/>
            <person name="Davis W.J."/>
            <person name="Chang Y."/>
            <person name="Federici B.A."/>
            <person name="Kuo A."/>
            <person name="LaButti K."/>
            <person name="Pangilinan J."/>
            <person name="Andreopoulos W."/>
            <person name="Tritt A."/>
            <person name="Riley R."/>
            <person name="Hundley H."/>
            <person name="Johnson J."/>
            <person name="Lipzen A."/>
            <person name="Barry K."/>
            <person name="Lang B.F."/>
            <person name="Cuomo C.A."/>
            <person name="Buchler N.E."/>
            <person name="Grigoriev I.V."/>
            <person name="Spatafora J.W."/>
            <person name="Stajich J.E."/>
            <person name="James T.Y."/>
        </authorList>
    </citation>
    <scope>NUCLEOTIDE SEQUENCE</scope>
    <source>
        <strain evidence="3">AG</strain>
    </source>
</reference>
<feature type="compositionally biased region" description="Basic and acidic residues" evidence="1">
    <location>
        <begin position="266"/>
        <end position="277"/>
    </location>
</feature>
<keyword evidence="2" id="KW-0472">Membrane</keyword>
<evidence type="ECO:0000256" key="2">
    <source>
        <dbReference type="SAM" id="Phobius"/>
    </source>
</evidence>
<sequence>MVSFRRSKYFMTDLFFDDSVVFSAYIAVFMTVWAAGSFYFLYSTATTVDNILQRAPTNCTVISVMAASKDWNIHVTYPVPGQPDNFTALLGNTNANDMYTLNQTLSCFYSIHDYHEVVQFDDGLSVVYIVLLMMACVAGAIGLVGLLYAMVMAINFLLIFFEVILWIGGTVVNYVLEKIDPFLKYIAKPQEESTSATQKRSIFTTASYYLTIPAKYYQVAVGGIRIWIQARKSQPMDAYDMEEQATLIAHGHSDYDDEQTTVHNNLTDKSDDEDRHSTGSSTLFDR</sequence>
<feature type="transmembrane region" description="Helical" evidence="2">
    <location>
        <begin position="20"/>
        <end position="42"/>
    </location>
</feature>
<accession>A0AAD5E9K9</accession>
<feature type="transmembrane region" description="Helical" evidence="2">
    <location>
        <begin position="156"/>
        <end position="176"/>
    </location>
</feature>
<name>A0AAD5E9K9_UMBRA</name>
<protein>
    <submittedName>
        <fullName evidence="3">Uncharacterized protein</fullName>
    </submittedName>
</protein>
<dbReference type="Proteomes" id="UP001206595">
    <property type="component" value="Unassembled WGS sequence"/>
</dbReference>
<dbReference type="EMBL" id="MU620932">
    <property type="protein sequence ID" value="KAI8578170.1"/>
    <property type="molecule type" value="Genomic_DNA"/>
</dbReference>
<comment type="caution">
    <text evidence="3">The sequence shown here is derived from an EMBL/GenBank/DDBJ whole genome shotgun (WGS) entry which is preliminary data.</text>
</comment>
<keyword evidence="4" id="KW-1185">Reference proteome</keyword>
<dbReference type="RefSeq" id="XP_051443174.1">
    <property type="nucleotide sequence ID" value="XM_051590231.1"/>
</dbReference>
<keyword evidence="2" id="KW-1133">Transmembrane helix</keyword>
<gene>
    <name evidence="3" type="ORF">K450DRAFT_248444</name>
</gene>
<reference evidence="3" key="1">
    <citation type="submission" date="2021-06" db="EMBL/GenBank/DDBJ databases">
        <authorList>
            <consortium name="DOE Joint Genome Institute"/>
            <person name="Mondo S.J."/>
            <person name="Amses K.R."/>
            <person name="Simmons D.R."/>
            <person name="Longcore J.E."/>
            <person name="Seto K."/>
            <person name="Alves G.H."/>
            <person name="Bonds A.E."/>
            <person name="Quandt C.A."/>
            <person name="Davis W.J."/>
            <person name="Chang Y."/>
            <person name="Letcher P.M."/>
            <person name="Powell M.J."/>
            <person name="Kuo A."/>
            <person name="Labutti K."/>
            <person name="Pangilinan J."/>
            <person name="Andreopoulos W."/>
            <person name="Tritt A."/>
            <person name="Riley R."/>
            <person name="Hundley H."/>
            <person name="Johnson J."/>
            <person name="Lipzen A."/>
            <person name="Barry K."/>
            <person name="Berbee M.L."/>
            <person name="Buchler N.E."/>
            <person name="Grigoriev I.V."/>
            <person name="Spatafora J.W."/>
            <person name="Stajich J.E."/>
            <person name="James T.Y."/>
        </authorList>
    </citation>
    <scope>NUCLEOTIDE SEQUENCE</scope>
    <source>
        <strain evidence="3">AG</strain>
    </source>
</reference>
<feature type="region of interest" description="Disordered" evidence="1">
    <location>
        <begin position="255"/>
        <end position="286"/>
    </location>
</feature>
<dbReference type="AlphaFoldDB" id="A0AAD5E9K9"/>
<evidence type="ECO:0000313" key="4">
    <source>
        <dbReference type="Proteomes" id="UP001206595"/>
    </source>
</evidence>
<proteinExistence type="predicted"/>
<feature type="transmembrane region" description="Helical" evidence="2">
    <location>
        <begin position="126"/>
        <end position="149"/>
    </location>
</feature>
<dbReference type="GeneID" id="75915575"/>